<feature type="transmembrane region" description="Helical" evidence="1">
    <location>
        <begin position="52"/>
        <end position="71"/>
    </location>
</feature>
<keyword evidence="1" id="KW-1133">Transmembrane helix</keyword>
<keyword evidence="1" id="KW-0472">Membrane</keyword>
<name>A0A7H1Q3K5_9ACTN</name>
<organism evidence="2 3">
    <name type="scientific">Streptomyces griseofuscus</name>
    <dbReference type="NCBI Taxonomy" id="146922"/>
    <lineage>
        <taxon>Bacteria</taxon>
        <taxon>Bacillati</taxon>
        <taxon>Actinomycetota</taxon>
        <taxon>Actinomycetes</taxon>
        <taxon>Kitasatosporales</taxon>
        <taxon>Streptomycetaceae</taxon>
        <taxon>Streptomyces</taxon>
    </lineage>
</organism>
<evidence type="ECO:0000256" key="1">
    <source>
        <dbReference type="SAM" id="Phobius"/>
    </source>
</evidence>
<dbReference type="EMBL" id="CP051006">
    <property type="protein sequence ID" value="QNT94885.1"/>
    <property type="molecule type" value="Genomic_DNA"/>
</dbReference>
<feature type="transmembrane region" description="Helical" evidence="1">
    <location>
        <begin position="91"/>
        <end position="111"/>
    </location>
</feature>
<evidence type="ECO:0000313" key="3">
    <source>
        <dbReference type="Proteomes" id="UP000516422"/>
    </source>
</evidence>
<proteinExistence type="predicted"/>
<dbReference type="AlphaFoldDB" id="A0A7H1Q3K5"/>
<dbReference type="KEGG" id="sgf:HEP81_04612"/>
<reference evidence="2 3" key="1">
    <citation type="submission" date="2020-04" db="EMBL/GenBank/DDBJ databases">
        <title>Characterization and engineering of Streptomyces griseofuscus DSM40191 as a potential heterologous host for expression of BGCs.</title>
        <authorList>
            <person name="Gren T."/>
            <person name="Whitford C.M."/>
            <person name="Mohite O.S."/>
            <person name="Joergensen T.S."/>
            <person name="Nielsen J.B."/>
            <person name="Lee S.Y."/>
            <person name="Weber T."/>
        </authorList>
    </citation>
    <scope>NUCLEOTIDE SEQUENCE [LARGE SCALE GENOMIC DNA]</scope>
    <source>
        <strain evidence="2 3">DSM 40191</strain>
    </source>
</reference>
<sequence length="156" mass="15761">MHAHALTLAAGLGGGQFLGSITVVGIAGGLTLMFIAGLRGSDTIKINDKKKALIWGCLIGQLWAAAGGTLAEMGQGVHQVSNSVFGGSGLLGSSPGQGGVCFILFAIAYAFRWKRLVWPALCGLAIGIGAAEAGGIWSLAANVFHMLLATVVGKVV</sequence>
<feature type="transmembrane region" description="Helical" evidence="1">
    <location>
        <begin position="118"/>
        <end position="140"/>
    </location>
</feature>
<feature type="transmembrane region" description="Helical" evidence="1">
    <location>
        <begin position="17"/>
        <end position="40"/>
    </location>
</feature>
<dbReference type="RefSeq" id="WP_051850032.1">
    <property type="nucleotide sequence ID" value="NZ_CP051006.1"/>
</dbReference>
<evidence type="ECO:0000313" key="2">
    <source>
        <dbReference type="EMBL" id="QNT94885.1"/>
    </source>
</evidence>
<gene>
    <name evidence="2" type="ORF">HEP81_04612</name>
</gene>
<dbReference type="Proteomes" id="UP000516422">
    <property type="component" value="Chromosome"/>
</dbReference>
<dbReference type="GeneID" id="91464164"/>
<protein>
    <submittedName>
        <fullName evidence="2">Uncharacterized protein</fullName>
    </submittedName>
</protein>
<keyword evidence="1" id="KW-0812">Transmembrane</keyword>
<accession>A0A7H1Q3K5</accession>